<feature type="region of interest" description="Disordered" evidence="1">
    <location>
        <begin position="1"/>
        <end position="40"/>
    </location>
</feature>
<proteinExistence type="predicted"/>
<gene>
    <name evidence="2" type="ORF">ACFQ1S_09065</name>
</gene>
<organism evidence="2 3">
    <name type="scientific">Kibdelosporangium lantanae</name>
    <dbReference type="NCBI Taxonomy" id="1497396"/>
    <lineage>
        <taxon>Bacteria</taxon>
        <taxon>Bacillati</taxon>
        <taxon>Actinomycetota</taxon>
        <taxon>Actinomycetes</taxon>
        <taxon>Pseudonocardiales</taxon>
        <taxon>Pseudonocardiaceae</taxon>
        <taxon>Kibdelosporangium</taxon>
    </lineage>
</organism>
<dbReference type="Proteomes" id="UP001597045">
    <property type="component" value="Unassembled WGS sequence"/>
</dbReference>
<evidence type="ECO:0000256" key="1">
    <source>
        <dbReference type="SAM" id="MobiDB-lite"/>
    </source>
</evidence>
<evidence type="ECO:0000313" key="2">
    <source>
        <dbReference type="EMBL" id="MFD1045705.1"/>
    </source>
</evidence>
<feature type="non-terminal residue" evidence="2">
    <location>
        <position position="111"/>
    </location>
</feature>
<keyword evidence="3" id="KW-1185">Reference proteome</keyword>
<reference evidence="3" key="1">
    <citation type="journal article" date="2019" name="Int. J. Syst. Evol. Microbiol.">
        <title>The Global Catalogue of Microorganisms (GCM) 10K type strain sequencing project: providing services to taxonomists for standard genome sequencing and annotation.</title>
        <authorList>
            <consortium name="The Broad Institute Genomics Platform"/>
            <consortium name="The Broad Institute Genome Sequencing Center for Infectious Disease"/>
            <person name="Wu L."/>
            <person name="Ma J."/>
        </authorList>
    </citation>
    <scope>NUCLEOTIDE SEQUENCE [LARGE SCALE GENOMIC DNA]</scope>
    <source>
        <strain evidence="3">JCM 31486</strain>
    </source>
</reference>
<evidence type="ECO:0000313" key="3">
    <source>
        <dbReference type="Proteomes" id="UP001597045"/>
    </source>
</evidence>
<sequence length="111" mass="12524">MIHNDHQTVRHRLGRRSAPARTTRRHTAGPSQHTEAQLGDAYLRRVHPVVSAAVSTGTRRAYGSYWNRVNNKWGNRRIDEPTASEIKHLVTDIRANVVPRRNARGGRSAGE</sequence>
<dbReference type="EMBL" id="JBHTIS010000384">
    <property type="protein sequence ID" value="MFD1045705.1"/>
    <property type="molecule type" value="Genomic_DNA"/>
</dbReference>
<accession>A0ABW3M4U9</accession>
<name>A0ABW3M4U9_9PSEU</name>
<protein>
    <submittedName>
        <fullName evidence="2">Site-specific integrase</fullName>
    </submittedName>
</protein>
<comment type="caution">
    <text evidence="2">The sequence shown here is derived from an EMBL/GenBank/DDBJ whole genome shotgun (WGS) entry which is preliminary data.</text>
</comment>